<dbReference type="AlphaFoldDB" id="X5EUH9"/>
<evidence type="ECO:0000256" key="7">
    <source>
        <dbReference type="HAMAP-Rule" id="MF_00473"/>
    </source>
</evidence>
<reference evidence="9 10" key="1">
    <citation type="journal article" date="2014" name="Genome Announc.">
        <title>Complete Genome Sequence of Neisseria meningitidis Serogroup A Strain NMA510612, Isolated from a Patient with Bacterial Meningitis in China.</title>
        <authorList>
            <person name="Zhang Y."/>
            <person name="Yang J."/>
            <person name="Xu L."/>
            <person name="Zhu Y."/>
            <person name="Liu B."/>
            <person name="Shao Z."/>
            <person name="Zhang X."/>
            <person name="Jin Q."/>
        </authorList>
    </citation>
    <scope>NUCLEOTIDE SEQUENCE [LARGE SCALE GENOMIC DNA]</scope>
    <source>
        <strain evidence="10">NMA510612</strain>
    </source>
</reference>
<dbReference type="InterPro" id="IPR035482">
    <property type="entry name" value="SIS_PGI_2"/>
</dbReference>
<dbReference type="CDD" id="cd05015">
    <property type="entry name" value="SIS_PGI_1"/>
    <property type="match status" value="1"/>
</dbReference>
<dbReference type="UniPathway" id="UPA00109">
    <property type="reaction ID" value="UER00181"/>
</dbReference>
<dbReference type="PROSITE" id="PS51463">
    <property type="entry name" value="P_GLUCOSE_ISOMERASE_3"/>
    <property type="match status" value="1"/>
</dbReference>
<dbReference type="PATRIC" id="fig|487.517.peg.2407"/>
<dbReference type="Gene3D" id="3.40.50.10490">
    <property type="entry name" value="Glucose-6-phosphate isomerase like protein, domain 1"/>
    <property type="match status" value="2"/>
</dbReference>
<dbReference type="PRINTS" id="PR00662">
    <property type="entry name" value="G6PISOMERASE"/>
</dbReference>
<dbReference type="EMBL" id="CP007524">
    <property type="protein sequence ID" value="AHW76704.1"/>
    <property type="molecule type" value="Genomic_DNA"/>
</dbReference>
<evidence type="ECO:0000256" key="4">
    <source>
        <dbReference type="ARBA" id="ARBA00023152"/>
    </source>
</evidence>
<dbReference type="PANTHER" id="PTHR11469:SF1">
    <property type="entry name" value="GLUCOSE-6-PHOSPHATE ISOMERASE"/>
    <property type="match status" value="1"/>
</dbReference>
<name>X5EUH9_NEIME</name>
<comment type="pathway">
    <text evidence="7">Carbohydrate biosynthesis; gluconeogenesis.</text>
</comment>
<sequence>MKKQYRRVPGKMKTADIPPAGGKRDRIGCDYTLFRRLSGIYAYTINLAGYCCGSNAGRRAFPPYGNKVLLDAAGGVPEIRQSRCRLLNYILLHFNPVLKNQGKQMNAFTRAWYALERHYQDTRHVLLRDRFACEPDRFERMHERLDGMLFDYSKNRLGEDTLQLLCRLAETADLEGKMRALRTGAKVNNSEGRAALHTALRLPDGAGAVYADGRDVLPEIRRELNRALKFAHSLDDGSYQGTTGKRITDFVHIGIGGSDLGPAMCVQALEPFRRHIAVHFAANADPACLDEVLCRLNPETTVFCVASKSFKTPETLLNAEAVKAWYRGAGFSESETGCHFCAVSADTEAAQSFGIAAERVFAMYDWVGGRYSVWSPVGLPVMVAVGGARFRELLAGAHAMDSHFFHTPPRRNIPVLMALIAVWYNNFQHADGQTAVPYSHNLRLLPAWLNQLDMESLGKSRASDGSPAACKTGGIVFGGEGVNCQHAYFQLLHQGTRLIPCDFIVPMTAQGVEDGRSRFTVANAFAQAEALMKGKTLDEARAELADLPEAERERLAPHKEFPGNRPSNSILLERLTPYNLGMLMAAYEHKTFVQGVIWDINPFDQWGVEYGKQLAKTIIGELEGGTSVHDASTEGLMAFYRECRLKGGGAA</sequence>
<dbReference type="UniPathway" id="UPA00138"/>
<dbReference type="PANTHER" id="PTHR11469">
    <property type="entry name" value="GLUCOSE-6-PHOSPHATE ISOMERASE"/>
    <property type="match status" value="1"/>
</dbReference>
<dbReference type="InterPro" id="IPR023096">
    <property type="entry name" value="G6P_Isomerase_C"/>
</dbReference>
<dbReference type="HAMAP" id="MF_00473">
    <property type="entry name" value="G6P_isomerase"/>
    <property type="match status" value="1"/>
</dbReference>
<dbReference type="PROSITE" id="PS00174">
    <property type="entry name" value="P_GLUCOSE_ISOMERASE_2"/>
    <property type="match status" value="1"/>
</dbReference>
<feature type="active site" description="Proton donor" evidence="7">
    <location>
        <position position="455"/>
    </location>
</feature>
<evidence type="ECO:0000256" key="6">
    <source>
        <dbReference type="ARBA" id="ARBA00029321"/>
    </source>
</evidence>
<comment type="function">
    <text evidence="7">Catalyzes the reversible isomerization of glucose-6-phosphate to fructose-6-phosphate.</text>
</comment>
<dbReference type="NCBIfam" id="NF001211">
    <property type="entry name" value="PRK00179.1"/>
    <property type="match status" value="1"/>
</dbReference>
<organism evidence="9 10">
    <name type="scientific">Neisseria meningitidis</name>
    <dbReference type="NCBI Taxonomy" id="487"/>
    <lineage>
        <taxon>Bacteria</taxon>
        <taxon>Pseudomonadati</taxon>
        <taxon>Pseudomonadota</taxon>
        <taxon>Betaproteobacteria</taxon>
        <taxon>Neisseriales</taxon>
        <taxon>Neisseriaceae</taxon>
        <taxon>Neisseria</taxon>
    </lineage>
</organism>
<gene>
    <name evidence="9" type="primary">pgi2</name>
    <name evidence="7" type="synonym">pgi</name>
    <name evidence="9" type="ORF">NMA510612_2442</name>
</gene>
<comment type="subcellular location">
    <subcellularLocation>
        <location evidence="7">Cytoplasm</location>
    </subcellularLocation>
</comment>
<evidence type="ECO:0000256" key="1">
    <source>
        <dbReference type="ARBA" id="ARBA00004926"/>
    </source>
</evidence>
<evidence type="ECO:0000256" key="8">
    <source>
        <dbReference type="RuleBase" id="RU000612"/>
    </source>
</evidence>
<accession>X5EUH9</accession>
<dbReference type="EC" id="5.3.1.9" evidence="7"/>
<protein>
    <recommendedName>
        <fullName evidence="7">Glucose-6-phosphate isomerase</fullName>
        <shortName evidence="7">GPI</shortName>
        <ecNumber evidence="7">5.3.1.9</ecNumber>
    </recommendedName>
    <alternativeName>
        <fullName evidence="7">Phosphoglucose isomerase</fullName>
        <shortName evidence="7">PGI</shortName>
    </alternativeName>
    <alternativeName>
        <fullName evidence="7">Phosphohexose isomerase</fullName>
        <shortName evidence="7">PHI</shortName>
    </alternativeName>
</protein>
<dbReference type="InterPro" id="IPR018189">
    <property type="entry name" value="Phosphoglucose_isomerase_CS"/>
</dbReference>
<dbReference type="Pfam" id="PF00342">
    <property type="entry name" value="PGI"/>
    <property type="match status" value="1"/>
</dbReference>
<dbReference type="KEGG" id="nmx:NMA510612_2442"/>
<dbReference type="Gene3D" id="1.10.1390.10">
    <property type="match status" value="1"/>
</dbReference>
<evidence type="ECO:0000256" key="5">
    <source>
        <dbReference type="ARBA" id="ARBA00023235"/>
    </source>
</evidence>
<evidence type="ECO:0000256" key="3">
    <source>
        <dbReference type="ARBA" id="ARBA00022432"/>
    </source>
</evidence>
<dbReference type="GO" id="GO:0097367">
    <property type="term" value="F:carbohydrate derivative binding"/>
    <property type="evidence" value="ECO:0007669"/>
    <property type="project" value="InterPro"/>
</dbReference>
<dbReference type="GO" id="GO:0004347">
    <property type="term" value="F:glucose-6-phosphate isomerase activity"/>
    <property type="evidence" value="ECO:0007669"/>
    <property type="project" value="UniProtKB-UniRule"/>
</dbReference>
<evidence type="ECO:0000313" key="9">
    <source>
        <dbReference type="EMBL" id="AHW76704.1"/>
    </source>
</evidence>
<dbReference type="CDD" id="cd05016">
    <property type="entry name" value="SIS_PGI_2"/>
    <property type="match status" value="1"/>
</dbReference>
<feature type="active site" evidence="7">
    <location>
        <position position="486"/>
    </location>
</feature>
<evidence type="ECO:0000313" key="10">
    <source>
        <dbReference type="Proteomes" id="UP000023582"/>
    </source>
</evidence>
<dbReference type="GO" id="GO:0005829">
    <property type="term" value="C:cytosol"/>
    <property type="evidence" value="ECO:0007669"/>
    <property type="project" value="TreeGrafter"/>
</dbReference>
<keyword evidence="7" id="KW-0963">Cytoplasm</keyword>
<comment type="pathway">
    <text evidence="1 7 8">Carbohydrate degradation; glycolysis; D-glyceraldehyde 3-phosphate and glycerone phosphate from D-glucose: step 2/4.</text>
</comment>
<comment type="catalytic activity">
    <reaction evidence="6 7 8">
        <text>alpha-D-glucose 6-phosphate = beta-D-fructose 6-phosphate</text>
        <dbReference type="Rhea" id="RHEA:11816"/>
        <dbReference type="ChEBI" id="CHEBI:57634"/>
        <dbReference type="ChEBI" id="CHEBI:58225"/>
        <dbReference type="EC" id="5.3.1.9"/>
    </reaction>
</comment>
<dbReference type="InterPro" id="IPR035476">
    <property type="entry name" value="SIS_PGI_1"/>
</dbReference>
<dbReference type="GO" id="GO:0051156">
    <property type="term" value="P:glucose 6-phosphate metabolic process"/>
    <property type="evidence" value="ECO:0007669"/>
    <property type="project" value="TreeGrafter"/>
</dbReference>
<comment type="similarity">
    <text evidence="2 7 8">Belongs to the GPI family.</text>
</comment>
<proteinExistence type="inferred from homology"/>
<dbReference type="Proteomes" id="UP000023582">
    <property type="component" value="Chromosome"/>
</dbReference>
<dbReference type="InterPro" id="IPR001672">
    <property type="entry name" value="G6P_Isomerase"/>
</dbReference>
<keyword evidence="3 7" id="KW-0312">Gluconeogenesis</keyword>
<dbReference type="GO" id="GO:0006096">
    <property type="term" value="P:glycolytic process"/>
    <property type="evidence" value="ECO:0007669"/>
    <property type="project" value="UniProtKB-UniRule"/>
</dbReference>
<keyword evidence="5 7" id="KW-0413">Isomerase</keyword>
<evidence type="ECO:0000256" key="2">
    <source>
        <dbReference type="ARBA" id="ARBA00006604"/>
    </source>
</evidence>
<dbReference type="InterPro" id="IPR046348">
    <property type="entry name" value="SIS_dom_sf"/>
</dbReference>
<reference evidence="10" key="2">
    <citation type="submission" date="2014-02" db="EMBL/GenBank/DDBJ databases">
        <title>Complete Genome Sequence of Neisseria meningitides, serogroup A strain 510612.</title>
        <authorList>
            <person name="Zhang X."/>
            <person name="Zhang Y."/>
            <person name="Yang J."/>
            <person name="Zhu Y."/>
            <person name="Jin Q."/>
        </authorList>
    </citation>
    <scope>NUCLEOTIDE SEQUENCE</scope>
    <source>
        <strain evidence="10">NMA510612</strain>
    </source>
</reference>
<dbReference type="PROSITE" id="PS00765">
    <property type="entry name" value="P_GLUCOSE_ISOMERASE_1"/>
    <property type="match status" value="1"/>
</dbReference>
<dbReference type="SUPFAM" id="SSF53697">
    <property type="entry name" value="SIS domain"/>
    <property type="match status" value="1"/>
</dbReference>
<keyword evidence="4 7" id="KW-0324">Glycolysis</keyword>
<dbReference type="GO" id="GO:0006094">
    <property type="term" value="P:gluconeogenesis"/>
    <property type="evidence" value="ECO:0007669"/>
    <property type="project" value="UniProtKB-UniRule"/>
</dbReference>
<dbReference type="GO" id="GO:0048029">
    <property type="term" value="F:monosaccharide binding"/>
    <property type="evidence" value="ECO:0007669"/>
    <property type="project" value="TreeGrafter"/>
</dbReference>
<feature type="active site" evidence="7">
    <location>
        <position position="612"/>
    </location>
</feature>